<dbReference type="EMBL" id="JBEDUW010000001">
    <property type="protein sequence ID" value="KAK9949568.1"/>
    <property type="molecule type" value="Genomic_DNA"/>
</dbReference>
<sequence length="94" mass="10602">MSVEAFAMAGMDYTKSGIDLEEGVWCFGTAAAVSSSRAKLKIWSSEQYRWYNRYYNGGRGEEMKARMRAWAKAVASMNDIVCISMKCSSTNVFR</sequence>
<protein>
    <submittedName>
        <fullName evidence="1">Uncharacterized protein</fullName>
    </submittedName>
</protein>
<dbReference type="AlphaFoldDB" id="A0AAW1YLP1"/>
<name>A0AAW1YLP1_RUBAR</name>
<organism evidence="1 2">
    <name type="scientific">Rubus argutus</name>
    <name type="common">Southern blackberry</name>
    <dbReference type="NCBI Taxonomy" id="59490"/>
    <lineage>
        <taxon>Eukaryota</taxon>
        <taxon>Viridiplantae</taxon>
        <taxon>Streptophyta</taxon>
        <taxon>Embryophyta</taxon>
        <taxon>Tracheophyta</taxon>
        <taxon>Spermatophyta</taxon>
        <taxon>Magnoliopsida</taxon>
        <taxon>eudicotyledons</taxon>
        <taxon>Gunneridae</taxon>
        <taxon>Pentapetalae</taxon>
        <taxon>rosids</taxon>
        <taxon>fabids</taxon>
        <taxon>Rosales</taxon>
        <taxon>Rosaceae</taxon>
        <taxon>Rosoideae</taxon>
        <taxon>Rosoideae incertae sedis</taxon>
        <taxon>Rubus</taxon>
    </lineage>
</organism>
<proteinExistence type="predicted"/>
<keyword evidence="2" id="KW-1185">Reference proteome</keyword>
<gene>
    <name evidence="1" type="ORF">M0R45_005085</name>
</gene>
<comment type="caution">
    <text evidence="1">The sequence shown here is derived from an EMBL/GenBank/DDBJ whole genome shotgun (WGS) entry which is preliminary data.</text>
</comment>
<evidence type="ECO:0000313" key="1">
    <source>
        <dbReference type="EMBL" id="KAK9949568.1"/>
    </source>
</evidence>
<reference evidence="1 2" key="1">
    <citation type="journal article" date="2023" name="G3 (Bethesda)">
        <title>A chromosome-length genome assembly and annotation of blackberry (Rubus argutus, cv. 'Hillquist').</title>
        <authorList>
            <person name="Bruna T."/>
            <person name="Aryal R."/>
            <person name="Dudchenko O."/>
            <person name="Sargent D.J."/>
            <person name="Mead D."/>
            <person name="Buti M."/>
            <person name="Cavallini A."/>
            <person name="Hytonen T."/>
            <person name="Andres J."/>
            <person name="Pham M."/>
            <person name="Weisz D."/>
            <person name="Mascagni F."/>
            <person name="Usai G."/>
            <person name="Natali L."/>
            <person name="Bassil N."/>
            <person name="Fernandez G.E."/>
            <person name="Lomsadze A."/>
            <person name="Armour M."/>
            <person name="Olukolu B."/>
            <person name="Poorten T."/>
            <person name="Britton C."/>
            <person name="Davik J."/>
            <person name="Ashrafi H."/>
            <person name="Aiden E.L."/>
            <person name="Borodovsky M."/>
            <person name="Worthington M."/>
        </authorList>
    </citation>
    <scope>NUCLEOTIDE SEQUENCE [LARGE SCALE GENOMIC DNA]</scope>
    <source>
        <strain evidence="1">PI 553951</strain>
    </source>
</reference>
<evidence type="ECO:0000313" key="2">
    <source>
        <dbReference type="Proteomes" id="UP001457282"/>
    </source>
</evidence>
<dbReference type="Proteomes" id="UP001457282">
    <property type="component" value="Unassembled WGS sequence"/>
</dbReference>
<accession>A0AAW1YLP1</accession>